<keyword evidence="8" id="KW-0807">Transducer</keyword>
<dbReference type="SUPFAM" id="SSF81321">
    <property type="entry name" value="Family A G protein-coupled receptor-like"/>
    <property type="match status" value="1"/>
</dbReference>
<dbReference type="PROSITE" id="PS50262">
    <property type="entry name" value="G_PROTEIN_RECEP_F1_2"/>
    <property type="match status" value="1"/>
</dbReference>
<dbReference type="InterPro" id="IPR050569">
    <property type="entry name" value="TAAR"/>
</dbReference>
<reference evidence="10 11" key="1">
    <citation type="submission" date="2022-12" db="EMBL/GenBank/DDBJ databases">
        <title>Chromosome-level genome of Tegillarca granosa.</title>
        <authorList>
            <person name="Kim J."/>
        </authorList>
    </citation>
    <scope>NUCLEOTIDE SEQUENCE [LARGE SCALE GENOMIC DNA]</scope>
    <source>
        <strain evidence="10">Teg-2019</strain>
        <tissue evidence="10">Adductor muscle</tissue>
    </source>
</reference>
<name>A0ABQ9FHH6_TEGGR</name>
<evidence type="ECO:0000259" key="9">
    <source>
        <dbReference type="PROSITE" id="PS50262"/>
    </source>
</evidence>
<keyword evidence="2" id="KW-1003">Cell membrane</keyword>
<dbReference type="Proteomes" id="UP001217089">
    <property type="component" value="Unassembled WGS sequence"/>
</dbReference>
<dbReference type="EMBL" id="JARBDR010000337">
    <property type="protein sequence ID" value="KAJ8315357.1"/>
    <property type="molecule type" value="Genomic_DNA"/>
</dbReference>
<dbReference type="Pfam" id="PF00001">
    <property type="entry name" value="7tm_1"/>
    <property type="match status" value="1"/>
</dbReference>
<keyword evidence="6" id="KW-0472">Membrane</keyword>
<keyword evidence="4" id="KW-1133">Transmembrane helix</keyword>
<keyword evidence="5" id="KW-0297">G-protein coupled receptor</keyword>
<evidence type="ECO:0000256" key="1">
    <source>
        <dbReference type="ARBA" id="ARBA00004651"/>
    </source>
</evidence>
<evidence type="ECO:0000313" key="11">
    <source>
        <dbReference type="Proteomes" id="UP001217089"/>
    </source>
</evidence>
<dbReference type="InterPro" id="IPR017452">
    <property type="entry name" value="GPCR_Rhodpsn_7TM"/>
</dbReference>
<evidence type="ECO:0000256" key="4">
    <source>
        <dbReference type="ARBA" id="ARBA00022989"/>
    </source>
</evidence>
<dbReference type="PROSITE" id="PS00237">
    <property type="entry name" value="G_PROTEIN_RECEP_F1_1"/>
    <property type="match status" value="1"/>
</dbReference>
<keyword evidence="3" id="KW-0812">Transmembrane</keyword>
<organism evidence="10 11">
    <name type="scientific">Tegillarca granosa</name>
    <name type="common">Malaysian cockle</name>
    <name type="synonym">Anadara granosa</name>
    <dbReference type="NCBI Taxonomy" id="220873"/>
    <lineage>
        <taxon>Eukaryota</taxon>
        <taxon>Metazoa</taxon>
        <taxon>Spiralia</taxon>
        <taxon>Lophotrochozoa</taxon>
        <taxon>Mollusca</taxon>
        <taxon>Bivalvia</taxon>
        <taxon>Autobranchia</taxon>
        <taxon>Pteriomorphia</taxon>
        <taxon>Arcoida</taxon>
        <taxon>Arcoidea</taxon>
        <taxon>Arcidae</taxon>
        <taxon>Tegillarca</taxon>
    </lineage>
</organism>
<dbReference type="PANTHER" id="PTHR24249">
    <property type="entry name" value="HISTAMINE RECEPTOR-RELATED G-PROTEIN COUPLED RECEPTOR"/>
    <property type="match status" value="1"/>
</dbReference>
<proteinExistence type="predicted"/>
<evidence type="ECO:0000256" key="3">
    <source>
        <dbReference type="ARBA" id="ARBA00022692"/>
    </source>
</evidence>
<comment type="subcellular location">
    <subcellularLocation>
        <location evidence="1">Cell membrane</location>
        <topology evidence="1">Multi-pass membrane protein</topology>
    </subcellularLocation>
</comment>
<accession>A0ABQ9FHH6</accession>
<evidence type="ECO:0000256" key="8">
    <source>
        <dbReference type="ARBA" id="ARBA00023224"/>
    </source>
</evidence>
<sequence length="122" mass="13986">MVTDAAVSTFIRFLTEFSHQGEWSVCRFLVAEVLALEICSSYHLVAITVNRYIAIVYPLRYHEYVTNKSTAATVVSIWIFSQGSAILIYTIYNPDVKIPANCVNRFDYKQFSELNHLNVLNK</sequence>
<feature type="domain" description="G-protein coupled receptors family 1 profile" evidence="9">
    <location>
        <begin position="1"/>
        <end position="122"/>
    </location>
</feature>
<comment type="caution">
    <text evidence="10">The sequence shown here is derived from an EMBL/GenBank/DDBJ whole genome shotgun (WGS) entry which is preliminary data.</text>
</comment>
<evidence type="ECO:0000256" key="2">
    <source>
        <dbReference type="ARBA" id="ARBA00022475"/>
    </source>
</evidence>
<protein>
    <recommendedName>
        <fullName evidence="9">G-protein coupled receptors family 1 profile domain-containing protein</fullName>
    </recommendedName>
</protein>
<keyword evidence="11" id="KW-1185">Reference proteome</keyword>
<dbReference type="Gene3D" id="1.20.1070.10">
    <property type="entry name" value="Rhodopsin 7-helix transmembrane proteins"/>
    <property type="match status" value="1"/>
</dbReference>
<evidence type="ECO:0000256" key="5">
    <source>
        <dbReference type="ARBA" id="ARBA00023040"/>
    </source>
</evidence>
<evidence type="ECO:0000256" key="6">
    <source>
        <dbReference type="ARBA" id="ARBA00023136"/>
    </source>
</evidence>
<keyword evidence="7" id="KW-0675">Receptor</keyword>
<gene>
    <name evidence="10" type="ORF">KUTeg_007507</name>
</gene>
<evidence type="ECO:0000256" key="7">
    <source>
        <dbReference type="ARBA" id="ARBA00023170"/>
    </source>
</evidence>
<dbReference type="InterPro" id="IPR000276">
    <property type="entry name" value="GPCR_Rhodpsn"/>
</dbReference>
<dbReference type="PANTHER" id="PTHR24249:SF372">
    <property type="entry name" value="G-PROTEIN COUPLED RECEPTORS FAMILY 1 PROFILE DOMAIN-CONTAINING PROTEIN"/>
    <property type="match status" value="1"/>
</dbReference>
<evidence type="ECO:0000313" key="10">
    <source>
        <dbReference type="EMBL" id="KAJ8315357.1"/>
    </source>
</evidence>